<evidence type="ECO:0000256" key="1">
    <source>
        <dbReference type="ARBA" id="ARBA00001954"/>
    </source>
</evidence>
<gene>
    <name evidence="2" type="ORF">ZMTM_15030</name>
</gene>
<protein>
    <recommendedName>
        <fullName evidence="4">Phytanoyl-CoA dioxygenase</fullName>
    </recommendedName>
</protein>
<proteinExistence type="predicted"/>
<dbReference type="KEGG" id="mpau:ZMTM_15030"/>
<sequence length="260" mass="29937">MMNLALFKENMDVHGYCVFTNTLSDDFIQRLNNDCLKWVDICEQYQIKAGINALGDGTAHHSVGSQDSIDSFIDKHLFHEYLNLYFNNAPYILHACNPVGGLPKKLNYVHNIHRDTRTFIPEYHFRINMLVMLNDFTEENGATQVLVGSHRSSEPPDEEFFNENYVQLLGRAGTVVLFDSYLWHRAGLNVTEKNRVALTLSYGPAFIKPQMDYARLLGETYGHVLSELTRQVLGYNSRVPTSLSEWYQKPEHRLYHSNQG</sequence>
<comment type="cofactor">
    <cofactor evidence="1">
        <name>Fe(2+)</name>
        <dbReference type="ChEBI" id="CHEBI:29033"/>
    </cofactor>
</comment>
<keyword evidence="3" id="KW-1185">Reference proteome</keyword>
<dbReference type="Gene3D" id="2.60.120.620">
    <property type="entry name" value="q2cbj1_9rhob like domain"/>
    <property type="match status" value="1"/>
</dbReference>
<evidence type="ECO:0008006" key="4">
    <source>
        <dbReference type="Google" id="ProtNLM"/>
    </source>
</evidence>
<dbReference type="InterPro" id="IPR008775">
    <property type="entry name" value="Phytyl_CoA_dOase-like"/>
</dbReference>
<reference evidence="2" key="1">
    <citation type="journal article" date="2021" name="Arch. Microbiol.">
        <title>Methyloradius palustris gen. nov., sp. nov., a methanol-oxidizing bacterium isolated from snow.</title>
        <authorList>
            <person name="Miyadera T."/>
            <person name="Kojima H."/>
            <person name="Fukui M."/>
        </authorList>
    </citation>
    <scope>NUCLEOTIDE SEQUENCE</scope>
    <source>
        <strain evidence="2">Zm11</strain>
    </source>
</reference>
<dbReference type="GO" id="GO:0016706">
    <property type="term" value="F:2-oxoglutarate-dependent dioxygenase activity"/>
    <property type="evidence" value="ECO:0007669"/>
    <property type="project" value="UniProtKB-ARBA"/>
</dbReference>
<dbReference type="PANTHER" id="PTHR20883">
    <property type="entry name" value="PHYTANOYL-COA DIOXYGENASE DOMAIN CONTAINING 1"/>
    <property type="match status" value="1"/>
</dbReference>
<dbReference type="EMBL" id="AP024110">
    <property type="protein sequence ID" value="BCM25244.1"/>
    <property type="molecule type" value="Genomic_DNA"/>
</dbReference>
<accession>A0A8D5JWM4</accession>
<dbReference type="SUPFAM" id="SSF51197">
    <property type="entry name" value="Clavaminate synthase-like"/>
    <property type="match status" value="1"/>
</dbReference>
<dbReference type="AlphaFoldDB" id="A0A8D5JWM4"/>
<organism evidence="2 3">
    <name type="scientific">Methyloradius palustris</name>
    <dbReference type="NCBI Taxonomy" id="2778876"/>
    <lineage>
        <taxon>Bacteria</taxon>
        <taxon>Pseudomonadati</taxon>
        <taxon>Pseudomonadota</taxon>
        <taxon>Betaproteobacteria</taxon>
        <taxon>Nitrosomonadales</taxon>
        <taxon>Methylophilaceae</taxon>
        <taxon>Methyloradius</taxon>
    </lineage>
</organism>
<name>A0A8D5JWM4_9PROT</name>
<dbReference type="Pfam" id="PF05721">
    <property type="entry name" value="PhyH"/>
    <property type="match status" value="1"/>
</dbReference>
<evidence type="ECO:0000313" key="3">
    <source>
        <dbReference type="Proteomes" id="UP000826722"/>
    </source>
</evidence>
<evidence type="ECO:0000313" key="2">
    <source>
        <dbReference type="EMBL" id="BCM25244.1"/>
    </source>
</evidence>
<dbReference type="Proteomes" id="UP000826722">
    <property type="component" value="Chromosome"/>
</dbReference>
<dbReference type="PANTHER" id="PTHR20883:SF48">
    <property type="entry name" value="ECTOINE DIOXYGENASE"/>
    <property type="match status" value="1"/>
</dbReference>
<dbReference type="GO" id="GO:0005506">
    <property type="term" value="F:iron ion binding"/>
    <property type="evidence" value="ECO:0007669"/>
    <property type="project" value="UniProtKB-ARBA"/>
</dbReference>